<sequence length="229" mass="25067">MHRYLIMLCLVMTSAAPGYSFAQFTGHLELLPAGCQATGQCTLKNKLHFKDADHVEWEAKAGLVTDGASIPGIFQPIIGAPFDPSFIKAAIIHDHYCDRHVRPWRQTHKVFYEGLIDQGVSMVKAKTMYLAVMLGGPKWVQLIPGIACGENCINNVKTVAGVPGYRFRNADYSAPDIAPAMARLAALLEADPDAISIEEIDAYAESLRPMDFYFQHGAEVAVNDTAAIE</sequence>
<organism evidence="2 3">
    <name type="scientific">Janthinobacterium agaricidamnosum NBRC 102515 = DSM 9628</name>
    <dbReference type="NCBI Taxonomy" id="1349767"/>
    <lineage>
        <taxon>Bacteria</taxon>
        <taxon>Pseudomonadati</taxon>
        <taxon>Pseudomonadota</taxon>
        <taxon>Betaproteobacteria</taxon>
        <taxon>Burkholderiales</taxon>
        <taxon>Oxalobacteraceae</taxon>
        <taxon>Janthinobacterium</taxon>
    </lineage>
</organism>
<dbReference type="Pfam" id="PF07087">
    <property type="entry name" value="DUF1353"/>
    <property type="match status" value="1"/>
</dbReference>
<dbReference type="PATRIC" id="fig|1349767.4.peg.2286"/>
<dbReference type="AlphaFoldDB" id="W0UXF6"/>
<evidence type="ECO:0000256" key="1">
    <source>
        <dbReference type="SAM" id="SignalP"/>
    </source>
</evidence>
<dbReference type="Proteomes" id="UP000027604">
    <property type="component" value="Chromosome I"/>
</dbReference>
<evidence type="ECO:0000313" key="3">
    <source>
        <dbReference type="Proteomes" id="UP000027604"/>
    </source>
</evidence>
<proteinExistence type="predicted"/>
<dbReference type="eggNOG" id="ENOG5032TCX">
    <property type="taxonomic scope" value="Bacteria"/>
</dbReference>
<gene>
    <name evidence="2" type="ORF">GJA_574</name>
</gene>
<feature type="signal peptide" evidence="1">
    <location>
        <begin position="1"/>
        <end position="22"/>
    </location>
</feature>
<accession>W0UXF6</accession>
<dbReference type="KEGG" id="jag:GJA_574"/>
<evidence type="ECO:0000313" key="2">
    <source>
        <dbReference type="EMBL" id="CDG81234.1"/>
    </source>
</evidence>
<dbReference type="RefSeq" id="WP_061301677.1">
    <property type="nucleotide sequence ID" value="NZ_BCTH01000124.1"/>
</dbReference>
<keyword evidence="1" id="KW-0732">Signal</keyword>
<protein>
    <recommendedName>
        <fullName evidence="4">DUF1353 domain-containing protein</fullName>
    </recommendedName>
</protein>
<dbReference type="InterPro" id="IPR010767">
    <property type="entry name" value="Phage_CGC-2007_Cje0229"/>
</dbReference>
<dbReference type="OrthoDB" id="7860705at2"/>
<keyword evidence="3" id="KW-1185">Reference proteome</keyword>
<evidence type="ECO:0008006" key="4">
    <source>
        <dbReference type="Google" id="ProtNLM"/>
    </source>
</evidence>
<name>W0UXF6_9BURK</name>
<dbReference type="HOGENOM" id="CLU_101382_0_0_4"/>
<reference evidence="2 3" key="1">
    <citation type="journal article" date="2015" name="Genome Announc.">
        <title>Genome Sequence of Mushroom Soft-Rot Pathogen Janthinobacterium agaricidamnosum.</title>
        <authorList>
            <person name="Graupner K."/>
            <person name="Lackner G."/>
            <person name="Hertweck C."/>
        </authorList>
    </citation>
    <scope>NUCLEOTIDE SEQUENCE [LARGE SCALE GENOMIC DNA]</scope>
    <source>
        <strain evidence="3">NBRC 102515 / DSM 9628</strain>
    </source>
</reference>
<feature type="chain" id="PRO_5004797435" description="DUF1353 domain-containing protein" evidence="1">
    <location>
        <begin position="23"/>
        <end position="229"/>
    </location>
</feature>
<dbReference type="EMBL" id="HG322949">
    <property type="protein sequence ID" value="CDG81234.1"/>
    <property type="molecule type" value="Genomic_DNA"/>
</dbReference>